<dbReference type="Gene3D" id="3.40.50.300">
    <property type="entry name" value="P-loop containing nucleotide triphosphate hydrolases"/>
    <property type="match status" value="1"/>
</dbReference>
<dbReference type="SUPFAM" id="SSF82051">
    <property type="entry name" value="Obg GTP-binding protein N-terminal domain"/>
    <property type="match status" value="1"/>
</dbReference>
<dbReference type="Pfam" id="PF01018">
    <property type="entry name" value="GTP1_OBG"/>
    <property type="match status" value="2"/>
</dbReference>
<dbReference type="GO" id="GO:0005525">
    <property type="term" value="F:GTP binding"/>
    <property type="evidence" value="ECO:0007669"/>
    <property type="project" value="UniProtKB-KW"/>
</dbReference>
<evidence type="ECO:0000256" key="4">
    <source>
        <dbReference type="SAM" id="MobiDB-lite"/>
    </source>
</evidence>
<dbReference type="SUPFAM" id="SSF52540">
    <property type="entry name" value="P-loop containing nucleoside triphosphate hydrolases"/>
    <property type="match status" value="1"/>
</dbReference>
<dbReference type="PROSITE" id="PS51883">
    <property type="entry name" value="OBG"/>
    <property type="match status" value="1"/>
</dbReference>
<dbReference type="STRING" id="37360.A0A0G4J6G8"/>
<dbReference type="InterPro" id="IPR031167">
    <property type="entry name" value="G_OBG"/>
</dbReference>
<dbReference type="GO" id="GO:0000287">
    <property type="term" value="F:magnesium ion binding"/>
    <property type="evidence" value="ECO:0007669"/>
    <property type="project" value="InterPro"/>
</dbReference>
<evidence type="ECO:0000256" key="3">
    <source>
        <dbReference type="ARBA" id="ARBA00023134"/>
    </source>
</evidence>
<dbReference type="PANTHER" id="PTHR11702">
    <property type="entry name" value="DEVELOPMENTALLY REGULATED GTP-BINDING PROTEIN-RELATED"/>
    <property type="match status" value="1"/>
</dbReference>
<sequence length="479" mass="51369">MLLLGRRAVAHVARRGVRRLNPDSGIVDMQFRDMAQIVVSGGRGGQGCISWVRLRNGKRGRANGGNGGRGGDVIIRASSSMMGLSLPSHHIKGQSTFLVYAFLPPFQTAFDNRLRADGANGGPDLSHGKRGKDTVLLVPLGTMLRSMDEPDDDDQWMDMFDGDVDPGADDVEEVGNGVGGSEDADGDEGSDVVHAAGAGGNDGLVDEVDSSGNNDALDDVEGVTDEKKREFNVICDLVENGQQVTVAEGGMGGMGNRSGNLRFVKGITQIPEHGKKGTRSRIELELKTLADVGTIGRLVGLPNAGKSSLLKALSNARPKIASYPFTTLQPNLCVLDFDDREMTRVTIADIPGLIEGASENRGLGHKFLRHIERTKVLIYVLDMAETDGRDPIDDFQCLRQELLAYNEEMVRRPSVIFANKVDSMPNTAAANVARLTNLATGIPIVVGSAMRGQNLDALVQTLHTLVPKAPLWSKRAPTE</sequence>
<dbReference type="GO" id="GO:0042254">
    <property type="term" value="P:ribosome biogenesis"/>
    <property type="evidence" value="ECO:0007669"/>
    <property type="project" value="UniProtKB-UniRule"/>
</dbReference>
<name>A0A0G4J6G8_PLABS</name>
<dbReference type="CDD" id="cd01898">
    <property type="entry name" value="Obg"/>
    <property type="match status" value="1"/>
</dbReference>
<dbReference type="GO" id="GO:0005739">
    <property type="term" value="C:mitochondrion"/>
    <property type="evidence" value="ECO:0007669"/>
    <property type="project" value="TreeGrafter"/>
</dbReference>
<keyword evidence="3" id="KW-0342">GTP-binding</keyword>
<dbReference type="InterPro" id="IPR014100">
    <property type="entry name" value="GTP-bd_Obg/CgtA"/>
</dbReference>
<evidence type="ECO:0000256" key="1">
    <source>
        <dbReference type="ARBA" id="ARBA00007699"/>
    </source>
</evidence>
<dbReference type="PRINTS" id="PR00326">
    <property type="entry name" value="GTP1OBG"/>
</dbReference>
<dbReference type="InterPro" id="IPR045086">
    <property type="entry name" value="OBG_GTPase"/>
</dbReference>
<keyword evidence="2" id="KW-0547">Nucleotide-binding</keyword>
<keyword evidence="8" id="KW-1185">Reference proteome</keyword>
<proteinExistence type="inferred from homology"/>
<dbReference type="PANTHER" id="PTHR11702:SF31">
    <property type="entry name" value="MITOCHONDRIAL RIBOSOME-ASSOCIATED GTPASE 2"/>
    <property type="match status" value="1"/>
</dbReference>
<feature type="domain" description="Obg" evidence="6">
    <location>
        <begin position="29"/>
        <end position="289"/>
    </location>
</feature>
<dbReference type="InterPro" id="IPR006169">
    <property type="entry name" value="GTP1_OBG_dom"/>
</dbReference>
<feature type="region of interest" description="Disordered" evidence="4">
    <location>
        <begin position="165"/>
        <end position="200"/>
    </location>
</feature>
<dbReference type="GO" id="GO:0003924">
    <property type="term" value="F:GTPase activity"/>
    <property type="evidence" value="ECO:0007669"/>
    <property type="project" value="InterPro"/>
</dbReference>
<dbReference type="Gene3D" id="2.70.210.12">
    <property type="entry name" value="GTP1/OBG domain"/>
    <property type="match status" value="1"/>
</dbReference>
<evidence type="ECO:0008006" key="9">
    <source>
        <dbReference type="Google" id="ProtNLM"/>
    </source>
</evidence>
<evidence type="ECO:0000259" key="5">
    <source>
        <dbReference type="PROSITE" id="PS51710"/>
    </source>
</evidence>
<dbReference type="OrthoDB" id="347018at2759"/>
<dbReference type="PROSITE" id="PS51710">
    <property type="entry name" value="G_OBG"/>
    <property type="match status" value="1"/>
</dbReference>
<comment type="similarity">
    <text evidence="1">Belongs to the TRAFAC class OBG-HflX-like GTPase superfamily. OBG GTPase family.</text>
</comment>
<organism evidence="7 8">
    <name type="scientific">Plasmodiophora brassicae</name>
    <name type="common">Clubroot disease agent</name>
    <dbReference type="NCBI Taxonomy" id="37360"/>
    <lineage>
        <taxon>Eukaryota</taxon>
        <taxon>Sar</taxon>
        <taxon>Rhizaria</taxon>
        <taxon>Endomyxa</taxon>
        <taxon>Phytomyxea</taxon>
        <taxon>Plasmodiophorida</taxon>
        <taxon>Plasmodiophoridae</taxon>
        <taxon>Plasmodiophora</taxon>
    </lineage>
</organism>
<dbReference type="AlphaFoldDB" id="A0A0G4J6G8"/>
<feature type="domain" description="OBG-type G" evidence="5">
    <location>
        <begin position="293"/>
        <end position="467"/>
    </location>
</feature>
<reference evidence="7 8" key="1">
    <citation type="submission" date="2015-02" db="EMBL/GenBank/DDBJ databases">
        <authorList>
            <person name="Chooi Y.-H."/>
        </authorList>
    </citation>
    <scope>NUCLEOTIDE SEQUENCE [LARGE SCALE GENOMIC DNA]</scope>
    <source>
        <strain evidence="7">E3</strain>
    </source>
</reference>
<dbReference type="EMBL" id="CDSF01000136">
    <property type="protein sequence ID" value="CEP02994.1"/>
    <property type="molecule type" value="Genomic_DNA"/>
</dbReference>
<evidence type="ECO:0000256" key="2">
    <source>
        <dbReference type="ARBA" id="ARBA00022741"/>
    </source>
</evidence>
<dbReference type="Proteomes" id="UP000039324">
    <property type="component" value="Unassembled WGS sequence"/>
</dbReference>
<dbReference type="InterPro" id="IPR006073">
    <property type="entry name" value="GTP-bd"/>
</dbReference>
<dbReference type="OMA" id="PRVGHWE"/>
<protein>
    <recommendedName>
        <fullName evidence="9">OBG-type G domain-containing protein</fullName>
    </recommendedName>
</protein>
<evidence type="ECO:0000313" key="8">
    <source>
        <dbReference type="Proteomes" id="UP000039324"/>
    </source>
</evidence>
<accession>A0A0G4J6G8</accession>
<evidence type="ECO:0000313" key="7">
    <source>
        <dbReference type="EMBL" id="CEP02994.1"/>
    </source>
</evidence>
<dbReference type="Pfam" id="PF01926">
    <property type="entry name" value="MMR_HSR1"/>
    <property type="match status" value="1"/>
</dbReference>
<dbReference type="PIRSF" id="PIRSF002401">
    <property type="entry name" value="GTP_bd_Obg/CgtA"/>
    <property type="match status" value="1"/>
</dbReference>
<evidence type="ECO:0000259" key="6">
    <source>
        <dbReference type="PROSITE" id="PS51883"/>
    </source>
</evidence>
<dbReference type="InterPro" id="IPR027417">
    <property type="entry name" value="P-loop_NTPase"/>
</dbReference>
<dbReference type="InterPro" id="IPR036726">
    <property type="entry name" value="GTP1_OBG_dom_sf"/>
</dbReference>
<gene>
    <name evidence="7" type="ORF">PBRA_009212</name>
</gene>